<sequence length="144" mass="16043">MSELESVIRRLEALDHRITPSRVAVIAAVLTQSGHFSVEEIMHQARAVGRATVFRTMRLLTDLDVVCRVLLEDGSLHYRVSRRGHHHHLVCVSCGNVQDLDECAVGDLVRELAAATEYEIEGHWLEFYGRCAACRIPLAVAAKA</sequence>
<dbReference type="GO" id="GO:0003700">
    <property type="term" value="F:DNA-binding transcription factor activity"/>
    <property type="evidence" value="ECO:0007669"/>
    <property type="project" value="InterPro"/>
</dbReference>
<evidence type="ECO:0000256" key="6">
    <source>
        <dbReference type="ARBA" id="ARBA00022723"/>
    </source>
</evidence>
<comment type="subunit">
    <text evidence="3">Homodimer.</text>
</comment>
<comment type="similarity">
    <text evidence="2">Belongs to the Fur family.</text>
</comment>
<evidence type="ECO:0000256" key="7">
    <source>
        <dbReference type="ARBA" id="ARBA00022833"/>
    </source>
</evidence>
<protein>
    <recommendedName>
        <fullName evidence="12">Transcriptional repressor</fullName>
    </recommendedName>
</protein>
<keyword evidence="10" id="KW-0804">Transcription</keyword>
<keyword evidence="8" id="KW-0805">Transcription regulation</keyword>
<evidence type="ECO:0000256" key="8">
    <source>
        <dbReference type="ARBA" id="ARBA00023015"/>
    </source>
</evidence>
<dbReference type="SUPFAM" id="SSF46785">
    <property type="entry name" value="Winged helix' DNA-binding domain"/>
    <property type="match status" value="1"/>
</dbReference>
<evidence type="ECO:0000256" key="9">
    <source>
        <dbReference type="ARBA" id="ARBA00023125"/>
    </source>
</evidence>
<dbReference type="GO" id="GO:0000976">
    <property type="term" value="F:transcription cis-regulatory region binding"/>
    <property type="evidence" value="ECO:0007669"/>
    <property type="project" value="TreeGrafter"/>
</dbReference>
<dbReference type="EMBL" id="LAZR01042250">
    <property type="protein sequence ID" value="KKL09982.1"/>
    <property type="molecule type" value="Genomic_DNA"/>
</dbReference>
<dbReference type="Pfam" id="PF01475">
    <property type="entry name" value="FUR"/>
    <property type="match status" value="1"/>
</dbReference>
<dbReference type="Gene3D" id="1.10.10.10">
    <property type="entry name" value="Winged helix-like DNA-binding domain superfamily/Winged helix DNA-binding domain"/>
    <property type="match status" value="1"/>
</dbReference>
<evidence type="ECO:0000313" key="11">
    <source>
        <dbReference type="EMBL" id="KKL09982.1"/>
    </source>
</evidence>
<accession>A0A0F9B827</accession>
<evidence type="ECO:0000256" key="2">
    <source>
        <dbReference type="ARBA" id="ARBA00007957"/>
    </source>
</evidence>
<keyword evidence="7" id="KW-0862">Zinc</keyword>
<reference evidence="11" key="1">
    <citation type="journal article" date="2015" name="Nature">
        <title>Complex archaea that bridge the gap between prokaryotes and eukaryotes.</title>
        <authorList>
            <person name="Spang A."/>
            <person name="Saw J.H."/>
            <person name="Jorgensen S.L."/>
            <person name="Zaremba-Niedzwiedzka K."/>
            <person name="Martijn J."/>
            <person name="Lind A.E."/>
            <person name="van Eijk R."/>
            <person name="Schleper C."/>
            <person name="Guy L."/>
            <person name="Ettema T.J."/>
        </authorList>
    </citation>
    <scope>NUCLEOTIDE SEQUENCE</scope>
</reference>
<evidence type="ECO:0000256" key="1">
    <source>
        <dbReference type="ARBA" id="ARBA00004496"/>
    </source>
</evidence>
<dbReference type="GO" id="GO:0008270">
    <property type="term" value="F:zinc ion binding"/>
    <property type="evidence" value="ECO:0007669"/>
    <property type="project" value="TreeGrafter"/>
</dbReference>
<dbReference type="AlphaFoldDB" id="A0A0F9B827"/>
<dbReference type="PANTHER" id="PTHR33202:SF2">
    <property type="entry name" value="FERRIC UPTAKE REGULATION PROTEIN"/>
    <property type="match status" value="1"/>
</dbReference>
<keyword evidence="4" id="KW-0963">Cytoplasm</keyword>
<dbReference type="PANTHER" id="PTHR33202">
    <property type="entry name" value="ZINC UPTAKE REGULATION PROTEIN"/>
    <property type="match status" value="1"/>
</dbReference>
<dbReference type="GO" id="GO:0045892">
    <property type="term" value="P:negative regulation of DNA-templated transcription"/>
    <property type="evidence" value="ECO:0007669"/>
    <property type="project" value="TreeGrafter"/>
</dbReference>
<evidence type="ECO:0000256" key="10">
    <source>
        <dbReference type="ARBA" id="ARBA00023163"/>
    </source>
</evidence>
<evidence type="ECO:0000256" key="3">
    <source>
        <dbReference type="ARBA" id="ARBA00011738"/>
    </source>
</evidence>
<dbReference type="InterPro" id="IPR036388">
    <property type="entry name" value="WH-like_DNA-bd_sf"/>
</dbReference>
<evidence type="ECO:0008006" key="12">
    <source>
        <dbReference type="Google" id="ProtNLM"/>
    </source>
</evidence>
<comment type="caution">
    <text evidence="11">The sequence shown here is derived from an EMBL/GenBank/DDBJ whole genome shotgun (WGS) entry which is preliminary data.</text>
</comment>
<evidence type="ECO:0000256" key="4">
    <source>
        <dbReference type="ARBA" id="ARBA00022490"/>
    </source>
</evidence>
<evidence type="ECO:0000256" key="5">
    <source>
        <dbReference type="ARBA" id="ARBA00022491"/>
    </source>
</evidence>
<dbReference type="InterPro" id="IPR043135">
    <property type="entry name" value="Fur_C"/>
</dbReference>
<dbReference type="Gene3D" id="3.30.1490.190">
    <property type="match status" value="1"/>
</dbReference>
<gene>
    <name evidence="11" type="ORF">LCGC14_2560410</name>
</gene>
<keyword evidence="6" id="KW-0479">Metal-binding</keyword>
<dbReference type="InterPro" id="IPR036390">
    <property type="entry name" value="WH_DNA-bd_sf"/>
</dbReference>
<keyword evidence="9" id="KW-0238">DNA-binding</keyword>
<proteinExistence type="inferred from homology"/>
<name>A0A0F9B827_9ZZZZ</name>
<organism evidence="11">
    <name type="scientific">marine sediment metagenome</name>
    <dbReference type="NCBI Taxonomy" id="412755"/>
    <lineage>
        <taxon>unclassified sequences</taxon>
        <taxon>metagenomes</taxon>
        <taxon>ecological metagenomes</taxon>
    </lineage>
</organism>
<dbReference type="InterPro" id="IPR002481">
    <property type="entry name" value="FUR"/>
</dbReference>
<dbReference type="GO" id="GO:1900376">
    <property type="term" value="P:regulation of secondary metabolite biosynthetic process"/>
    <property type="evidence" value="ECO:0007669"/>
    <property type="project" value="TreeGrafter"/>
</dbReference>
<keyword evidence="5" id="KW-0678">Repressor</keyword>
<dbReference type="GO" id="GO:0005829">
    <property type="term" value="C:cytosol"/>
    <property type="evidence" value="ECO:0007669"/>
    <property type="project" value="TreeGrafter"/>
</dbReference>
<comment type="subcellular location">
    <subcellularLocation>
        <location evidence="1">Cytoplasm</location>
    </subcellularLocation>
</comment>
<dbReference type="CDD" id="cd07153">
    <property type="entry name" value="Fur_like"/>
    <property type="match status" value="1"/>
</dbReference>